<protein>
    <submittedName>
        <fullName evidence="7">DNA mismatch repair protein MutS</fullName>
    </submittedName>
</protein>
<dbReference type="PIRSF" id="PIRSF005814">
    <property type="entry name" value="MutS_YshD"/>
    <property type="match status" value="1"/>
</dbReference>
<organism evidence="7 8">
    <name type="scientific">Neglectibacter timonensis</name>
    <dbReference type="NCBI Taxonomy" id="1776382"/>
    <lineage>
        <taxon>Bacteria</taxon>
        <taxon>Bacillati</taxon>
        <taxon>Bacillota</taxon>
        <taxon>Clostridia</taxon>
        <taxon>Eubacteriales</taxon>
        <taxon>Oscillospiraceae</taxon>
        <taxon>Neglectibacter</taxon>
    </lineage>
</organism>
<keyword evidence="4" id="KW-0238">DNA-binding</keyword>
<dbReference type="InterPro" id="IPR000432">
    <property type="entry name" value="DNA_mismatch_repair_MutS_C"/>
</dbReference>
<sequence>MSSRTDSVLEFDQIRTILANYAVTEYGQQRLGSLSPTLEESKVLAALRDTSDARKVIDTVGNPPLTAMKELRPMLTIAEKGGMLLPEQLERIQQFISSCRRMKTYLKKAEAADVPLASWGASFDTLDFLWDEINCAIRNGMVDSGASKELRDLRRKLENLNLRIKTQLEELLRKRKEYFSDSFISNRDGHFTLPVKKEYKFQVPGLVVGSSSSGATYFIEPTSASKLRGEISALKAAESAEEDRILYALTSLVDDCRAPILQNIEAMEALDFIFAKGKLSAEMDAVCPRINLEQRFSIKQGRHPLLNRSSCVPLDFFLGDGVQGLVITGPNTGGKTVSLKTVGLFTLMAQSGLHLPCYEADIPLCSAVLCDIGDGQSISENLSTFSAHITNIIAILQEANAQSLVLLDELGSGTDPAEGMGLAVAILEELRKKRCLFVATTHYPEVKEYAERTPNLLNARMTFDRESLKPLYQLEIGEAGESCALYIARRLGLPRHMLQRAFEEAYRNRPANTTAPPDIGFLEGAAEGEFSQSAQSVLPKRNASKQSSHALKFHVGDSVIVYPKKELGIVCRTANEKGEIGVQIRREKRMVSHKRLQLKTPADQLYPEDYDFSIVFDSVENRKARHQMEKRHEPGLEIRLEEF</sequence>
<dbReference type="InterPro" id="IPR005747">
    <property type="entry name" value="MutS2"/>
</dbReference>
<dbReference type="SUPFAM" id="SSF48334">
    <property type="entry name" value="DNA repair protein MutS, domain III"/>
    <property type="match status" value="1"/>
</dbReference>
<dbReference type="SUPFAM" id="SSF52540">
    <property type="entry name" value="P-loop containing nucleoside triphosphate hydrolases"/>
    <property type="match status" value="1"/>
</dbReference>
<evidence type="ECO:0000259" key="6">
    <source>
        <dbReference type="PROSITE" id="PS00486"/>
    </source>
</evidence>
<dbReference type="EMBL" id="JANFZH010000032">
    <property type="protein sequence ID" value="MCQ4840860.1"/>
    <property type="molecule type" value="Genomic_DNA"/>
</dbReference>
<dbReference type="Gene3D" id="3.40.50.300">
    <property type="entry name" value="P-loop containing nucleotide triphosphate hydrolases"/>
    <property type="match status" value="1"/>
</dbReference>
<dbReference type="InterPro" id="IPR007696">
    <property type="entry name" value="DNA_mismatch_repair_MutS_core"/>
</dbReference>
<dbReference type="InterPro" id="IPR027417">
    <property type="entry name" value="P-loop_NTPase"/>
</dbReference>
<dbReference type="NCBIfam" id="TIGR01069">
    <property type="entry name" value="mutS2"/>
    <property type="match status" value="1"/>
</dbReference>
<proteinExistence type="predicted"/>
<dbReference type="PANTHER" id="PTHR48466">
    <property type="entry name" value="OS10G0509000 PROTEIN-RELATED"/>
    <property type="match status" value="1"/>
</dbReference>
<name>A0ABT1S228_9FIRM</name>
<feature type="domain" description="DNA mismatch repair proteins mutS family" evidence="6">
    <location>
        <begin position="403"/>
        <end position="419"/>
    </location>
</feature>
<evidence type="ECO:0000256" key="5">
    <source>
        <dbReference type="SAM" id="Coils"/>
    </source>
</evidence>
<feature type="coiled-coil region" evidence="5">
    <location>
        <begin position="143"/>
        <end position="177"/>
    </location>
</feature>
<evidence type="ECO:0000256" key="3">
    <source>
        <dbReference type="ARBA" id="ARBA00022840"/>
    </source>
</evidence>
<accession>A0ABT1S228</accession>
<evidence type="ECO:0000256" key="4">
    <source>
        <dbReference type="ARBA" id="ARBA00023125"/>
    </source>
</evidence>
<keyword evidence="8" id="KW-1185">Reference proteome</keyword>
<keyword evidence="2" id="KW-0547">Nucleotide-binding</keyword>
<dbReference type="Proteomes" id="UP001524473">
    <property type="component" value="Unassembled WGS sequence"/>
</dbReference>
<dbReference type="InterPro" id="IPR045076">
    <property type="entry name" value="MutS"/>
</dbReference>
<comment type="caution">
    <text evidence="7">The sequence shown here is derived from an EMBL/GenBank/DDBJ whole genome shotgun (WGS) entry which is preliminary data.</text>
</comment>
<dbReference type="Pfam" id="PF00488">
    <property type="entry name" value="MutS_V"/>
    <property type="match status" value="1"/>
</dbReference>
<keyword evidence="5" id="KW-0175">Coiled coil</keyword>
<dbReference type="PANTHER" id="PTHR48466:SF2">
    <property type="entry name" value="OS10G0509000 PROTEIN"/>
    <property type="match status" value="1"/>
</dbReference>
<dbReference type="PROSITE" id="PS00486">
    <property type="entry name" value="DNA_MISMATCH_REPAIR_2"/>
    <property type="match status" value="1"/>
</dbReference>
<dbReference type="GeneID" id="90533347"/>
<evidence type="ECO:0000256" key="1">
    <source>
        <dbReference type="ARBA" id="ARBA00022722"/>
    </source>
</evidence>
<evidence type="ECO:0000256" key="2">
    <source>
        <dbReference type="ARBA" id="ARBA00022741"/>
    </source>
</evidence>
<dbReference type="InterPro" id="IPR036187">
    <property type="entry name" value="DNA_mismatch_repair_MutS_sf"/>
</dbReference>
<keyword evidence="1" id="KW-0540">Nuclease</keyword>
<keyword evidence="3" id="KW-0067">ATP-binding</keyword>
<reference evidence="7 8" key="1">
    <citation type="submission" date="2022-06" db="EMBL/GenBank/DDBJ databases">
        <title>Isolation of gut microbiota from human fecal samples.</title>
        <authorList>
            <person name="Pamer E.G."/>
            <person name="Barat B."/>
            <person name="Waligurski E."/>
            <person name="Medina S."/>
            <person name="Paddock L."/>
            <person name="Mostad J."/>
        </authorList>
    </citation>
    <scope>NUCLEOTIDE SEQUENCE [LARGE SCALE GENOMIC DNA]</scope>
    <source>
        <strain evidence="7 8">DFI.9.73</strain>
    </source>
</reference>
<dbReference type="SMART" id="SM00533">
    <property type="entry name" value="MUTSd"/>
    <property type="match status" value="1"/>
</dbReference>
<keyword evidence="1" id="KW-0378">Hydrolase</keyword>
<dbReference type="RefSeq" id="WP_066866362.1">
    <property type="nucleotide sequence ID" value="NZ_CABKVV010000014.1"/>
</dbReference>
<gene>
    <name evidence="7" type="ORF">NE695_13175</name>
</gene>
<evidence type="ECO:0000313" key="8">
    <source>
        <dbReference type="Proteomes" id="UP001524473"/>
    </source>
</evidence>
<evidence type="ECO:0000313" key="7">
    <source>
        <dbReference type="EMBL" id="MCQ4840860.1"/>
    </source>
</evidence>
<dbReference type="SMART" id="SM00534">
    <property type="entry name" value="MUTSac"/>
    <property type="match status" value="1"/>
</dbReference>